<evidence type="ECO:0000256" key="1">
    <source>
        <dbReference type="SAM" id="MobiDB-lite"/>
    </source>
</evidence>
<feature type="region of interest" description="Disordered" evidence="1">
    <location>
        <begin position="120"/>
        <end position="143"/>
    </location>
</feature>
<evidence type="ECO:0000259" key="2">
    <source>
        <dbReference type="Pfam" id="PF01548"/>
    </source>
</evidence>
<proteinExistence type="predicted"/>
<keyword evidence="4" id="KW-1185">Reference proteome</keyword>
<dbReference type="RefSeq" id="WP_006036073.1">
    <property type="nucleotide sequence ID" value="NZ_AEDD01000001.1"/>
</dbReference>
<dbReference type="GO" id="GO:0006313">
    <property type="term" value="P:DNA transposition"/>
    <property type="evidence" value="ECO:0007669"/>
    <property type="project" value="InterPro"/>
</dbReference>
<dbReference type="Pfam" id="PF01548">
    <property type="entry name" value="DEDD_Tnp_IS110"/>
    <property type="match status" value="1"/>
</dbReference>
<sequence>MTVVFGLEDVGGYGRSLAVYLVENHFQVKEVNAALSNWKRKSYATTEKYDSWDAENIAKLLLDELDRLPNAQPHDDYLDSETACDAVVQLTGYAFGIWVHNTGACNWKCVKQLGHTFSTHGEGAQNTKSLTDRARSTGSNKGQWLDNQEAADFIEVNQRVLVGLFLCFPRRDIHCL</sequence>
<accession>E0I4L3</accession>
<dbReference type="InterPro" id="IPR002525">
    <property type="entry name" value="Transp_IS110-like_N"/>
</dbReference>
<evidence type="ECO:0000313" key="3">
    <source>
        <dbReference type="EMBL" id="EFM12544.1"/>
    </source>
</evidence>
<evidence type="ECO:0000313" key="4">
    <source>
        <dbReference type="Proteomes" id="UP000005387"/>
    </source>
</evidence>
<name>E0I4L3_9BACL</name>
<dbReference type="Proteomes" id="UP000005387">
    <property type="component" value="Unassembled WGS sequence"/>
</dbReference>
<dbReference type="AlphaFoldDB" id="E0I4L3"/>
<organism evidence="3 4">
    <name type="scientific">Paenibacillus curdlanolyticus YK9</name>
    <dbReference type="NCBI Taxonomy" id="717606"/>
    <lineage>
        <taxon>Bacteria</taxon>
        <taxon>Bacillati</taxon>
        <taxon>Bacillota</taxon>
        <taxon>Bacilli</taxon>
        <taxon>Bacillales</taxon>
        <taxon>Paenibacillaceae</taxon>
        <taxon>Paenibacillus</taxon>
    </lineage>
</organism>
<feature type="domain" description="Transposase IS110-like N-terminal" evidence="2">
    <location>
        <begin position="3"/>
        <end position="76"/>
    </location>
</feature>
<reference evidence="3 4" key="1">
    <citation type="submission" date="2010-07" db="EMBL/GenBank/DDBJ databases">
        <title>The draft genome of Paenibacillus curdlanolyticus YK9.</title>
        <authorList>
            <consortium name="US DOE Joint Genome Institute (JGI-PGF)"/>
            <person name="Lucas S."/>
            <person name="Copeland A."/>
            <person name="Lapidus A."/>
            <person name="Cheng J.-F."/>
            <person name="Bruce D."/>
            <person name="Goodwin L."/>
            <person name="Pitluck S."/>
            <person name="Land M.L."/>
            <person name="Hauser L."/>
            <person name="Chang Y.-J."/>
            <person name="Jeffries C."/>
            <person name="Anderson I.J."/>
            <person name="Johnson E."/>
            <person name="Loganathan U."/>
            <person name="Mulhopadhyay B."/>
            <person name="Kyrpides N."/>
            <person name="Woyke T.J."/>
        </authorList>
    </citation>
    <scope>NUCLEOTIDE SEQUENCE [LARGE SCALE GENOMIC DNA]</scope>
    <source>
        <strain evidence="3 4">YK9</strain>
    </source>
</reference>
<dbReference type="OrthoDB" id="9790935at2"/>
<dbReference type="GO" id="GO:0003677">
    <property type="term" value="F:DNA binding"/>
    <property type="evidence" value="ECO:0007669"/>
    <property type="project" value="InterPro"/>
</dbReference>
<gene>
    <name evidence="3" type="ORF">PaecuDRAFT_0055</name>
</gene>
<dbReference type="EMBL" id="AEDD01000001">
    <property type="protein sequence ID" value="EFM12544.1"/>
    <property type="molecule type" value="Genomic_DNA"/>
</dbReference>
<feature type="compositionally biased region" description="Polar residues" evidence="1">
    <location>
        <begin position="120"/>
        <end position="129"/>
    </location>
</feature>
<dbReference type="GO" id="GO:0004803">
    <property type="term" value="F:transposase activity"/>
    <property type="evidence" value="ECO:0007669"/>
    <property type="project" value="InterPro"/>
</dbReference>
<dbReference type="STRING" id="717606.PaecuDRAFT_0055"/>
<protein>
    <recommendedName>
        <fullName evidence="2">Transposase IS110-like N-terminal domain-containing protein</fullName>
    </recommendedName>
</protein>